<sequence length="424" mass="47386">MSFLDYGLAMDLGPANPTKQTSQEYGDHWISEWAHNIQVMPFSQAMSRDSRTRRNQTVSLFAGLLEFAARRSIVLESRREGLVKVDDTSYSTARLMRFGGQHTDPSDVFSIADNEQEDRHFPAGDSKVMSVKPTAPTTETPGGPLSANSEEARVISIDKDSDMESLTTRGPKKYSLRHSQPPATLRNPGSEDDHWGETKVNICQEVSLASDTTVFDNFGDTQTNDNFGPTQAKDSPLISTKKNLSINQQTSDTVKGISSKPNKHKSDQPKSTRDARRKRVRAEAFENTVIFLGSDSEDEIEVVPTLLVNSQPKSSTGSIDTTDDEVECRRKPNKRPRLTKEDMASLPVTAPPNSPDDSGKASDDEPKGRRKSNTRRVTTRESKGHFDAEVMWWDTARLGLIPIFSIISSRLLSRRYYIDPKKRF</sequence>
<dbReference type="EMBL" id="KQ947450">
    <property type="protein sequence ID" value="KUJ06241.1"/>
    <property type="molecule type" value="Genomic_DNA"/>
</dbReference>
<accession>A0A132B1S3</accession>
<evidence type="ECO:0000313" key="2">
    <source>
        <dbReference type="EMBL" id="KUJ06241.1"/>
    </source>
</evidence>
<feature type="compositionally biased region" description="Polar residues" evidence="1">
    <location>
        <begin position="310"/>
        <end position="320"/>
    </location>
</feature>
<feature type="region of interest" description="Disordered" evidence="1">
    <location>
        <begin position="310"/>
        <end position="381"/>
    </location>
</feature>
<dbReference type="GeneID" id="28823510"/>
<keyword evidence="3" id="KW-1185">Reference proteome</keyword>
<gene>
    <name evidence="2" type="ORF">LY89DRAFT_678968</name>
</gene>
<dbReference type="KEGG" id="psco:LY89DRAFT_678968"/>
<feature type="region of interest" description="Disordered" evidence="1">
    <location>
        <begin position="220"/>
        <end position="279"/>
    </location>
</feature>
<dbReference type="AlphaFoldDB" id="A0A132B1S3"/>
<dbReference type="InParanoid" id="A0A132B1S3"/>
<proteinExistence type="predicted"/>
<organism evidence="2 3">
    <name type="scientific">Mollisia scopiformis</name>
    <name type="common">Conifer needle endophyte fungus</name>
    <name type="synonym">Phialocephala scopiformis</name>
    <dbReference type="NCBI Taxonomy" id="149040"/>
    <lineage>
        <taxon>Eukaryota</taxon>
        <taxon>Fungi</taxon>
        <taxon>Dikarya</taxon>
        <taxon>Ascomycota</taxon>
        <taxon>Pezizomycotina</taxon>
        <taxon>Leotiomycetes</taxon>
        <taxon>Helotiales</taxon>
        <taxon>Mollisiaceae</taxon>
        <taxon>Mollisia</taxon>
    </lineage>
</organism>
<reference evidence="2 3" key="1">
    <citation type="submission" date="2015-10" db="EMBL/GenBank/DDBJ databases">
        <title>Full genome of DAOMC 229536 Phialocephala scopiformis, a fungal endophyte of spruce producing the potent anti-insectan compound rugulosin.</title>
        <authorList>
            <consortium name="DOE Joint Genome Institute"/>
            <person name="Walker A.K."/>
            <person name="Frasz S.L."/>
            <person name="Seifert K.A."/>
            <person name="Miller J.D."/>
            <person name="Mondo S.J."/>
            <person name="Labutti K."/>
            <person name="Lipzen A."/>
            <person name="Dockter R."/>
            <person name="Kennedy M."/>
            <person name="Grigoriev I.V."/>
            <person name="Spatafora J.W."/>
        </authorList>
    </citation>
    <scope>NUCLEOTIDE SEQUENCE [LARGE SCALE GENOMIC DNA]</scope>
    <source>
        <strain evidence="2 3">CBS 120377</strain>
    </source>
</reference>
<feature type="compositionally biased region" description="Basic and acidic residues" evidence="1">
    <location>
        <begin position="357"/>
        <end position="367"/>
    </location>
</feature>
<protein>
    <submittedName>
        <fullName evidence="2">Uncharacterized protein</fullName>
    </submittedName>
</protein>
<feature type="compositionally biased region" description="Low complexity" evidence="1">
    <location>
        <begin position="133"/>
        <end position="144"/>
    </location>
</feature>
<feature type="compositionally biased region" description="Basic and acidic residues" evidence="1">
    <location>
        <begin position="150"/>
        <end position="162"/>
    </location>
</feature>
<dbReference type="RefSeq" id="XP_018060596.1">
    <property type="nucleotide sequence ID" value="XM_018213784.1"/>
</dbReference>
<dbReference type="Proteomes" id="UP000070700">
    <property type="component" value="Unassembled WGS sequence"/>
</dbReference>
<evidence type="ECO:0000313" key="3">
    <source>
        <dbReference type="Proteomes" id="UP000070700"/>
    </source>
</evidence>
<feature type="compositionally biased region" description="Basic and acidic residues" evidence="1">
    <location>
        <begin position="264"/>
        <end position="274"/>
    </location>
</feature>
<dbReference type="OrthoDB" id="10376292at2759"/>
<evidence type="ECO:0000256" key="1">
    <source>
        <dbReference type="SAM" id="MobiDB-lite"/>
    </source>
</evidence>
<name>A0A132B1S3_MOLSC</name>
<feature type="compositionally biased region" description="Polar residues" evidence="1">
    <location>
        <begin position="220"/>
        <end position="253"/>
    </location>
</feature>
<feature type="region of interest" description="Disordered" evidence="1">
    <location>
        <begin position="119"/>
        <end position="195"/>
    </location>
</feature>